<dbReference type="AlphaFoldDB" id="A0A2W5THG9"/>
<evidence type="ECO:0000313" key="2">
    <source>
        <dbReference type="Proteomes" id="UP000249061"/>
    </source>
</evidence>
<protein>
    <submittedName>
        <fullName evidence="1">Uncharacterized protein</fullName>
    </submittedName>
</protein>
<name>A0A2W5THG9_9BACT</name>
<accession>A0A2W5THG9</accession>
<dbReference type="EMBL" id="QFQP01000011">
    <property type="protein sequence ID" value="PZR12703.1"/>
    <property type="molecule type" value="Genomic_DNA"/>
</dbReference>
<reference evidence="1 2" key="1">
    <citation type="submission" date="2017-08" db="EMBL/GenBank/DDBJ databases">
        <title>Infants hospitalized years apart are colonized by the same room-sourced microbial strains.</title>
        <authorList>
            <person name="Brooks B."/>
            <person name="Olm M.R."/>
            <person name="Firek B.A."/>
            <person name="Baker R."/>
            <person name="Thomas B.C."/>
            <person name="Morowitz M.J."/>
            <person name="Banfield J.F."/>
        </authorList>
    </citation>
    <scope>NUCLEOTIDE SEQUENCE [LARGE SCALE GENOMIC DNA]</scope>
    <source>
        <strain evidence="1">S2_003_000_R2_14</strain>
    </source>
</reference>
<dbReference type="Proteomes" id="UP000249061">
    <property type="component" value="Unassembled WGS sequence"/>
</dbReference>
<comment type="caution">
    <text evidence="1">The sequence shown here is derived from an EMBL/GenBank/DDBJ whole genome shotgun (WGS) entry which is preliminary data.</text>
</comment>
<gene>
    <name evidence="1" type="ORF">DI536_14090</name>
</gene>
<proteinExistence type="predicted"/>
<organism evidence="1 2">
    <name type="scientific">Archangium gephyra</name>
    <dbReference type="NCBI Taxonomy" id="48"/>
    <lineage>
        <taxon>Bacteria</taxon>
        <taxon>Pseudomonadati</taxon>
        <taxon>Myxococcota</taxon>
        <taxon>Myxococcia</taxon>
        <taxon>Myxococcales</taxon>
        <taxon>Cystobacterineae</taxon>
        <taxon>Archangiaceae</taxon>
        <taxon>Archangium</taxon>
    </lineage>
</organism>
<sequence>MTQLAQQYVGSKIILTDHFQTYADDGTHNLAPDCSYAPGDTGRVIGETFDTDLNATVVMAFFDDERDVLTCIPGNGCEILPAHER</sequence>
<evidence type="ECO:0000313" key="1">
    <source>
        <dbReference type="EMBL" id="PZR12703.1"/>
    </source>
</evidence>